<sequence length="200" mass="23688">MFSQTMARDRFLELIRFLRFDLKTERRRNLLHDKFALASQLWNSFISNCQKAFIPQWKITVDEQLLPCKARCKFIQYMANKPDKFGLKFWLAVDVENKYLFNGFPYVGKDDARIPHVSVPTDIVLKLVAPLFQGGYNVTCDNFFTSLDLALRLAEKKCSLLGTMRQNRREVPEECKKKKELRETEVFRHECLYFQCDCFC</sequence>
<evidence type="ECO:0000259" key="1">
    <source>
        <dbReference type="Pfam" id="PF13843"/>
    </source>
</evidence>
<name>A0ABP0GJJ4_CLALP</name>
<evidence type="ECO:0000313" key="3">
    <source>
        <dbReference type="Proteomes" id="UP001642483"/>
    </source>
</evidence>
<gene>
    <name evidence="2" type="ORF">CVLEPA_LOCUS23597</name>
</gene>
<dbReference type="InterPro" id="IPR029526">
    <property type="entry name" value="PGBD"/>
</dbReference>
<keyword evidence="3" id="KW-1185">Reference proteome</keyword>
<reference evidence="2 3" key="1">
    <citation type="submission" date="2024-02" db="EMBL/GenBank/DDBJ databases">
        <authorList>
            <person name="Daric V."/>
            <person name="Darras S."/>
        </authorList>
    </citation>
    <scope>NUCLEOTIDE SEQUENCE [LARGE SCALE GENOMIC DNA]</scope>
</reference>
<dbReference type="PANTHER" id="PTHR46599">
    <property type="entry name" value="PIGGYBAC TRANSPOSABLE ELEMENT-DERIVED PROTEIN 4"/>
    <property type="match status" value="1"/>
</dbReference>
<proteinExistence type="predicted"/>
<dbReference type="Pfam" id="PF13843">
    <property type="entry name" value="DDE_Tnp_1_7"/>
    <property type="match status" value="1"/>
</dbReference>
<organism evidence="2 3">
    <name type="scientific">Clavelina lepadiformis</name>
    <name type="common">Light-bulb sea squirt</name>
    <name type="synonym">Ascidia lepadiformis</name>
    <dbReference type="NCBI Taxonomy" id="159417"/>
    <lineage>
        <taxon>Eukaryota</taxon>
        <taxon>Metazoa</taxon>
        <taxon>Chordata</taxon>
        <taxon>Tunicata</taxon>
        <taxon>Ascidiacea</taxon>
        <taxon>Aplousobranchia</taxon>
        <taxon>Clavelinidae</taxon>
        <taxon>Clavelina</taxon>
    </lineage>
</organism>
<accession>A0ABP0GJJ4</accession>
<protein>
    <recommendedName>
        <fullName evidence="1">PiggyBac transposable element-derived protein domain-containing protein</fullName>
    </recommendedName>
</protein>
<dbReference type="Proteomes" id="UP001642483">
    <property type="component" value="Unassembled WGS sequence"/>
</dbReference>
<feature type="domain" description="PiggyBac transposable element-derived protein" evidence="1">
    <location>
        <begin position="2"/>
        <end position="184"/>
    </location>
</feature>
<dbReference type="EMBL" id="CAWYQH010000119">
    <property type="protein sequence ID" value="CAK8691051.1"/>
    <property type="molecule type" value="Genomic_DNA"/>
</dbReference>
<comment type="caution">
    <text evidence="2">The sequence shown here is derived from an EMBL/GenBank/DDBJ whole genome shotgun (WGS) entry which is preliminary data.</text>
</comment>
<dbReference type="PANTHER" id="PTHR46599:SF6">
    <property type="entry name" value="DUAL SPECIFICITY PHOSPHATASE 26"/>
    <property type="match status" value="1"/>
</dbReference>
<evidence type="ECO:0000313" key="2">
    <source>
        <dbReference type="EMBL" id="CAK8691051.1"/>
    </source>
</evidence>